<dbReference type="AlphaFoldDB" id="A0A821XPS5"/>
<dbReference type="Proteomes" id="UP000663880">
    <property type="component" value="Unassembled WGS sequence"/>
</dbReference>
<reference evidence="1" key="1">
    <citation type="submission" date="2021-02" db="EMBL/GenBank/DDBJ databases">
        <authorList>
            <person name="Steward A R."/>
        </authorList>
    </citation>
    <scope>NUCLEOTIDE SEQUENCE</scope>
</reference>
<organism evidence="1 2">
    <name type="scientific">Pieris macdunnoughi</name>
    <dbReference type="NCBI Taxonomy" id="345717"/>
    <lineage>
        <taxon>Eukaryota</taxon>
        <taxon>Metazoa</taxon>
        <taxon>Ecdysozoa</taxon>
        <taxon>Arthropoda</taxon>
        <taxon>Hexapoda</taxon>
        <taxon>Insecta</taxon>
        <taxon>Pterygota</taxon>
        <taxon>Neoptera</taxon>
        <taxon>Endopterygota</taxon>
        <taxon>Lepidoptera</taxon>
        <taxon>Glossata</taxon>
        <taxon>Ditrysia</taxon>
        <taxon>Papilionoidea</taxon>
        <taxon>Pieridae</taxon>
        <taxon>Pierinae</taxon>
        <taxon>Pieris</taxon>
    </lineage>
</organism>
<keyword evidence="2" id="KW-1185">Reference proteome</keyword>
<accession>A0A821XPS5</accession>
<evidence type="ECO:0000313" key="1">
    <source>
        <dbReference type="EMBL" id="CAF4946956.1"/>
    </source>
</evidence>
<sequence>MIRCADIYFGLATKEVRKLAFELTTKYNMRPAPWVENKMAAEEWVRSFINRTPSPSVRLALATSFSRATSFNKTNVVAFYENLQTVLDRHIYEPQDIYNVDETSVQNTVDSIVATFASPMSVAPTAVPLASPYVTAQTKPQDAAISYAATTASPAVARRPPLAPLPPAALKPKYPPFVIESLPDWTVHVREMKKRLGRTVNARAFGQGIKIIPDDEEEYRVVQRYLGELENSGVKVVYFSYSLPAERQLKVAVRGIPADTEPEAIMAELRDLGFEPEHAQPIRARKGRPGCIFLVILRRTPDLTPAIYKYKGAAVYTGGHH</sequence>
<dbReference type="EMBL" id="CAJOBZ010000070">
    <property type="protein sequence ID" value="CAF4946956.1"/>
    <property type="molecule type" value="Genomic_DNA"/>
</dbReference>
<evidence type="ECO:0000313" key="2">
    <source>
        <dbReference type="Proteomes" id="UP000663880"/>
    </source>
</evidence>
<name>A0A821XPS5_9NEOP</name>
<dbReference type="OrthoDB" id="4327074at2759"/>
<proteinExistence type="predicted"/>
<protein>
    <submittedName>
        <fullName evidence="1">Uncharacterized protein</fullName>
    </submittedName>
</protein>
<comment type="caution">
    <text evidence="1">The sequence shown here is derived from an EMBL/GenBank/DDBJ whole genome shotgun (WGS) entry which is preliminary data.</text>
</comment>
<gene>
    <name evidence="1" type="ORF">PMACD_LOCUS15270</name>
</gene>